<dbReference type="SMART" id="SM00248">
    <property type="entry name" value="ANK"/>
    <property type="match status" value="4"/>
</dbReference>
<gene>
    <name evidence="3" type="ORF">G7Y89_g13898</name>
</gene>
<dbReference type="PANTHER" id="PTHR24148">
    <property type="entry name" value="ANKYRIN REPEAT DOMAIN-CONTAINING PROTEIN 39 HOMOLOG-RELATED"/>
    <property type="match status" value="1"/>
</dbReference>
<dbReference type="Pfam" id="PF06985">
    <property type="entry name" value="HET"/>
    <property type="match status" value="1"/>
</dbReference>
<comment type="caution">
    <text evidence="3">The sequence shown here is derived from an EMBL/GenBank/DDBJ whole genome shotgun (WGS) entry which is preliminary data.</text>
</comment>
<dbReference type="InterPro" id="IPR036770">
    <property type="entry name" value="Ankyrin_rpt-contain_sf"/>
</dbReference>
<organism evidence="3 4">
    <name type="scientific">Cudoniella acicularis</name>
    <dbReference type="NCBI Taxonomy" id="354080"/>
    <lineage>
        <taxon>Eukaryota</taxon>
        <taxon>Fungi</taxon>
        <taxon>Dikarya</taxon>
        <taxon>Ascomycota</taxon>
        <taxon>Pezizomycotina</taxon>
        <taxon>Leotiomycetes</taxon>
        <taxon>Helotiales</taxon>
        <taxon>Tricladiaceae</taxon>
        <taxon>Cudoniella</taxon>
    </lineage>
</organism>
<dbReference type="PROSITE" id="PS50297">
    <property type="entry name" value="ANK_REP_REGION"/>
    <property type="match status" value="2"/>
</dbReference>
<dbReference type="InterPro" id="IPR010730">
    <property type="entry name" value="HET"/>
</dbReference>
<dbReference type="AlphaFoldDB" id="A0A8H4R8E6"/>
<dbReference type="Pfam" id="PF12796">
    <property type="entry name" value="Ank_2"/>
    <property type="match status" value="1"/>
</dbReference>
<dbReference type="InterPro" id="IPR052895">
    <property type="entry name" value="HetReg/Transcr_Mod"/>
</dbReference>
<feature type="repeat" description="ANK" evidence="1">
    <location>
        <begin position="556"/>
        <end position="578"/>
    </location>
</feature>
<evidence type="ECO:0000256" key="1">
    <source>
        <dbReference type="PROSITE-ProRule" id="PRU00023"/>
    </source>
</evidence>
<proteinExistence type="predicted"/>
<dbReference type="PANTHER" id="PTHR24148:SF78">
    <property type="entry name" value="HETEROKARYON INCOMPATIBILITY DOMAIN-CONTAINING PROTEIN"/>
    <property type="match status" value="1"/>
</dbReference>
<accession>A0A8H4R8E6</accession>
<reference evidence="3 4" key="1">
    <citation type="submission" date="2020-03" db="EMBL/GenBank/DDBJ databases">
        <title>Draft Genome Sequence of Cudoniella acicularis.</title>
        <authorList>
            <person name="Buettner E."/>
            <person name="Kellner H."/>
        </authorList>
    </citation>
    <scope>NUCLEOTIDE SEQUENCE [LARGE SCALE GENOMIC DNA]</scope>
    <source>
        <strain evidence="3 4">DSM 108380</strain>
    </source>
</reference>
<keyword evidence="1" id="KW-0040">ANK repeat</keyword>
<keyword evidence="4" id="KW-1185">Reference proteome</keyword>
<dbReference type="SUPFAM" id="SSF48403">
    <property type="entry name" value="Ankyrin repeat"/>
    <property type="match status" value="1"/>
</dbReference>
<name>A0A8H4R8E6_9HELO</name>
<feature type="repeat" description="ANK" evidence="1">
    <location>
        <begin position="488"/>
        <end position="512"/>
    </location>
</feature>
<dbReference type="Gene3D" id="1.25.40.20">
    <property type="entry name" value="Ankyrin repeat-containing domain"/>
    <property type="match status" value="2"/>
</dbReference>
<dbReference type="OrthoDB" id="194358at2759"/>
<dbReference type="InterPro" id="IPR011990">
    <property type="entry name" value="TPR-like_helical_dom_sf"/>
</dbReference>
<dbReference type="PROSITE" id="PS50088">
    <property type="entry name" value="ANK_REPEAT"/>
    <property type="match status" value="2"/>
</dbReference>
<dbReference type="InterPro" id="IPR002110">
    <property type="entry name" value="Ankyrin_rpt"/>
</dbReference>
<evidence type="ECO:0000313" key="4">
    <source>
        <dbReference type="Proteomes" id="UP000566819"/>
    </source>
</evidence>
<evidence type="ECO:0000313" key="3">
    <source>
        <dbReference type="EMBL" id="KAF4624273.1"/>
    </source>
</evidence>
<dbReference type="Gene3D" id="1.25.40.10">
    <property type="entry name" value="Tetratricopeptide repeat domain"/>
    <property type="match status" value="1"/>
</dbReference>
<dbReference type="Proteomes" id="UP000566819">
    <property type="component" value="Unassembled WGS sequence"/>
</dbReference>
<dbReference type="Pfam" id="PF00023">
    <property type="entry name" value="Ank"/>
    <property type="match status" value="1"/>
</dbReference>
<sequence>MRTSQLFSTEIRHTNSSVRGFILRMGQPRRDSAYLRRRGSVSRHGNSEERKQQVQLMAKIYSKAHRVIVWLGKETVDTKGALKDICLAANRKPTEHSKKTILNLLQRPWFQRIWVLQEVAAARHVVMMCGPIEIDGYAFCLGLKSLELPYTASPKLQSLPSLTHLIERAGLRSKYITNSPERFSLEIGCLVELVDMFHTREASDVRDKVYALLGMSSDDLNKAGLQPDYDVPWNKLFQKLVKFVLGKDVSVEASDNSQMAAIKSKGCILGRVSVRSGNRQNVNITFISKNTAWCLGGKMEWTLQASAKSIQEGDIVCLLQGASKPTIIRQCKDHFAVVIIAATPLNESGSFRLSELSRSIAHFPRDFLLVWDWEKPLGESQDQEEYEALVKNIQVLEYLKAEFGDHSDKATRTWNVALVLGDLEECEKAEEMLREAIEIVVGEEHPHTLKSQYGLTPLSWAAGNGYDAVVKPLLVKDSVDADLKDGQYSRTPLLWAARGGHEAVVKLLLETGKVEVNSKDKGSRTPLWWAACGGHEAVVKLLLETGKVEVDSKDEDGRTPLSQAAYKGHKAVVKLLLETSKVEVDLKNEDSRTPL</sequence>
<evidence type="ECO:0000259" key="2">
    <source>
        <dbReference type="Pfam" id="PF06985"/>
    </source>
</evidence>
<protein>
    <recommendedName>
        <fullName evidence="2">Heterokaryon incompatibility domain-containing protein</fullName>
    </recommendedName>
</protein>
<feature type="domain" description="Heterokaryon incompatibility" evidence="2">
    <location>
        <begin position="46"/>
        <end position="118"/>
    </location>
</feature>
<dbReference type="EMBL" id="JAAMPI010001711">
    <property type="protein sequence ID" value="KAF4624273.1"/>
    <property type="molecule type" value="Genomic_DNA"/>
</dbReference>